<keyword evidence="8 14" id="KW-0106">Calcium</keyword>
<comment type="function">
    <text evidence="3">Removal of H(2)O(2), oxidation of toxic reductants, biosynthesis and degradation of lignin, suberization, auxin catabolism, response to environmental stresses such as wounding, pathogen attack and oxidative stress. These functions might be dependent on each isozyme/isoform in each plant tissue.</text>
</comment>
<dbReference type="CDD" id="cd00693">
    <property type="entry name" value="secretory_peroxidase"/>
    <property type="match status" value="1"/>
</dbReference>
<evidence type="ECO:0000256" key="11">
    <source>
        <dbReference type="ARBA" id="ARBA00023157"/>
    </source>
</evidence>
<feature type="disulfide bond" evidence="15">
    <location>
        <begin position="127"/>
        <end position="152"/>
    </location>
</feature>
<feature type="binding site" evidence="14">
    <location>
        <position position="165"/>
    </location>
    <ligand>
        <name>Ca(2+)</name>
        <dbReference type="ChEBI" id="CHEBI:29108"/>
        <label>2</label>
    </ligand>
</feature>
<feature type="domain" description="Plant heme peroxidase family profile" evidence="17">
    <location>
        <begin position="1"/>
        <end position="245"/>
    </location>
</feature>
<feature type="binding site" evidence="14">
    <location>
        <position position="4"/>
    </location>
    <ligand>
        <name>Ca(2+)</name>
        <dbReference type="ChEBI" id="CHEBI:29108"/>
        <label>1</label>
    </ligand>
</feature>
<dbReference type="Proteomes" id="UP001293593">
    <property type="component" value="Unassembled WGS sequence"/>
</dbReference>
<dbReference type="Gene3D" id="1.10.520.10">
    <property type="match status" value="1"/>
</dbReference>
<evidence type="ECO:0000256" key="10">
    <source>
        <dbReference type="ARBA" id="ARBA00023004"/>
    </source>
</evidence>
<evidence type="ECO:0000256" key="1">
    <source>
        <dbReference type="ARBA" id="ARBA00000189"/>
    </source>
</evidence>
<dbReference type="Gene3D" id="1.10.420.10">
    <property type="entry name" value="Peroxidase, domain 2"/>
    <property type="match status" value="1"/>
</dbReference>
<evidence type="ECO:0000256" key="7">
    <source>
        <dbReference type="ARBA" id="ARBA00022723"/>
    </source>
</evidence>
<dbReference type="PRINTS" id="PR00458">
    <property type="entry name" value="PEROXIDASE"/>
</dbReference>
<feature type="binding site" evidence="14">
    <location>
        <position position="20"/>
    </location>
    <ligand>
        <name>Ca(2+)</name>
        <dbReference type="ChEBI" id="CHEBI:29108"/>
        <label>1</label>
    </ligand>
</feature>
<dbReference type="InterPro" id="IPR033905">
    <property type="entry name" value="Secretory_peroxidase"/>
</dbReference>
<keyword evidence="5" id="KW-0575">Peroxidase</keyword>
<evidence type="ECO:0000256" key="9">
    <source>
        <dbReference type="ARBA" id="ARBA00023002"/>
    </source>
</evidence>
<comment type="caution">
    <text evidence="18">The sequence shown here is derived from an EMBL/GenBank/DDBJ whole genome shotgun (WGS) entry which is preliminary data.</text>
</comment>
<dbReference type="GO" id="GO:0140825">
    <property type="term" value="F:lactoperoxidase activity"/>
    <property type="evidence" value="ECO:0007669"/>
    <property type="project" value="UniProtKB-EC"/>
</dbReference>
<evidence type="ECO:0000256" key="4">
    <source>
        <dbReference type="ARBA" id="ARBA00012313"/>
    </source>
</evidence>
<keyword evidence="9" id="KW-0560">Oxidoreductase</keyword>
<proteinExistence type="inferred from homology"/>
<dbReference type="GO" id="GO:0020037">
    <property type="term" value="F:heme binding"/>
    <property type="evidence" value="ECO:0007669"/>
    <property type="project" value="InterPro"/>
</dbReference>
<dbReference type="AlphaFoldDB" id="A0AAE1MNV4"/>
<evidence type="ECO:0000256" key="5">
    <source>
        <dbReference type="ARBA" id="ARBA00022559"/>
    </source>
</evidence>
<reference evidence="18" key="1">
    <citation type="submission" date="2023-10" db="EMBL/GenBank/DDBJ databases">
        <title>Chromosome-level genome of the transformable northern wattle, Acacia crassicarpa.</title>
        <authorList>
            <person name="Massaro I."/>
            <person name="Sinha N.R."/>
            <person name="Poethig S."/>
            <person name="Leichty A.R."/>
        </authorList>
    </citation>
    <scope>NUCLEOTIDE SEQUENCE</scope>
    <source>
        <strain evidence="18">Acra3RX</strain>
        <tissue evidence="18">Leaf</tissue>
    </source>
</reference>
<keyword evidence="19" id="KW-1185">Reference proteome</keyword>
<name>A0AAE1MNV4_9FABA</name>
<comment type="similarity">
    <text evidence="16">Belongs to the peroxidase family.</text>
</comment>
<keyword evidence="12" id="KW-0325">Glycoprotein</keyword>
<dbReference type="InterPro" id="IPR002016">
    <property type="entry name" value="Haem_peroxidase"/>
</dbReference>
<dbReference type="PROSITE" id="PS50873">
    <property type="entry name" value="PEROXIDASE_4"/>
    <property type="match status" value="1"/>
</dbReference>
<evidence type="ECO:0000256" key="3">
    <source>
        <dbReference type="ARBA" id="ARBA00002322"/>
    </source>
</evidence>
<dbReference type="InterPro" id="IPR000823">
    <property type="entry name" value="Peroxidase_pln"/>
</dbReference>
<gene>
    <name evidence="18" type="ORF">QN277_025118</name>
</gene>
<evidence type="ECO:0000259" key="17">
    <source>
        <dbReference type="PROSITE" id="PS50873"/>
    </source>
</evidence>
<dbReference type="InterPro" id="IPR010255">
    <property type="entry name" value="Haem_peroxidase_sf"/>
</dbReference>
<dbReference type="PANTHER" id="PTHR31388">
    <property type="entry name" value="PEROXIDASE 72-RELATED"/>
    <property type="match status" value="1"/>
</dbReference>
<keyword evidence="10" id="KW-0408">Iron</keyword>
<evidence type="ECO:0000313" key="19">
    <source>
        <dbReference type="Proteomes" id="UP001293593"/>
    </source>
</evidence>
<evidence type="ECO:0000256" key="12">
    <source>
        <dbReference type="ARBA" id="ARBA00023180"/>
    </source>
</evidence>
<feature type="binding site" evidence="14">
    <location>
        <position position="121"/>
    </location>
    <ligand>
        <name>Ca(2+)</name>
        <dbReference type="ChEBI" id="CHEBI:29108"/>
        <label>2</label>
    </ligand>
</feature>
<dbReference type="GO" id="GO:0046872">
    <property type="term" value="F:metal ion binding"/>
    <property type="evidence" value="ECO:0007669"/>
    <property type="project" value="UniProtKB-KW"/>
</dbReference>
<evidence type="ECO:0000256" key="6">
    <source>
        <dbReference type="ARBA" id="ARBA00022617"/>
    </source>
</evidence>
<dbReference type="EC" id="1.11.1.7" evidence="4"/>
<dbReference type="GO" id="GO:0042744">
    <property type="term" value="P:hydrogen peroxide catabolic process"/>
    <property type="evidence" value="ECO:0007669"/>
    <property type="project" value="InterPro"/>
</dbReference>
<evidence type="ECO:0000256" key="14">
    <source>
        <dbReference type="PIRSR" id="PIRSR600823-3"/>
    </source>
</evidence>
<dbReference type="Pfam" id="PF00141">
    <property type="entry name" value="peroxidase"/>
    <property type="match status" value="1"/>
</dbReference>
<feature type="binding site" evidence="13">
    <location>
        <position position="90"/>
    </location>
    <ligand>
        <name>substrate</name>
    </ligand>
</feature>
<feature type="binding site" evidence="14">
    <location>
        <position position="8"/>
    </location>
    <ligand>
        <name>Ca(2+)</name>
        <dbReference type="ChEBI" id="CHEBI:29108"/>
        <label>1</label>
    </ligand>
</feature>
<dbReference type="EMBL" id="JAWXYG010000007">
    <property type="protein sequence ID" value="KAK4268463.1"/>
    <property type="molecule type" value="Genomic_DNA"/>
</dbReference>
<accession>A0AAE1MNV4</accession>
<dbReference type="PRINTS" id="PR00461">
    <property type="entry name" value="PLPEROXIDASE"/>
</dbReference>
<protein>
    <recommendedName>
        <fullName evidence="4">peroxidase</fullName>
        <ecNumber evidence="4">1.11.1.7</ecNumber>
    </recommendedName>
</protein>
<feature type="disulfide bond" evidence="15">
    <location>
        <begin position="48"/>
        <end position="241"/>
    </location>
</feature>
<evidence type="ECO:0000256" key="8">
    <source>
        <dbReference type="ARBA" id="ARBA00022837"/>
    </source>
</evidence>
<dbReference type="SUPFAM" id="SSF48113">
    <property type="entry name" value="Heme-dependent peroxidases"/>
    <property type="match status" value="1"/>
</dbReference>
<organism evidence="18 19">
    <name type="scientific">Acacia crassicarpa</name>
    <name type="common">northern wattle</name>
    <dbReference type="NCBI Taxonomy" id="499986"/>
    <lineage>
        <taxon>Eukaryota</taxon>
        <taxon>Viridiplantae</taxon>
        <taxon>Streptophyta</taxon>
        <taxon>Embryophyta</taxon>
        <taxon>Tracheophyta</taxon>
        <taxon>Spermatophyta</taxon>
        <taxon>Magnoliopsida</taxon>
        <taxon>eudicotyledons</taxon>
        <taxon>Gunneridae</taxon>
        <taxon>Pentapetalae</taxon>
        <taxon>rosids</taxon>
        <taxon>fabids</taxon>
        <taxon>Fabales</taxon>
        <taxon>Fabaceae</taxon>
        <taxon>Caesalpinioideae</taxon>
        <taxon>mimosoid clade</taxon>
        <taxon>Acacieae</taxon>
        <taxon>Acacia</taxon>
    </lineage>
</organism>
<feature type="binding site" evidence="14">
    <location>
        <position position="173"/>
    </location>
    <ligand>
        <name>Ca(2+)</name>
        <dbReference type="ChEBI" id="CHEBI:29108"/>
        <label>2</label>
    </ligand>
</feature>
<feature type="binding site" evidence="14">
    <location>
        <position position="6"/>
    </location>
    <ligand>
        <name>Ca(2+)</name>
        <dbReference type="ChEBI" id="CHEBI:29108"/>
        <label>1</label>
    </ligand>
</feature>
<comment type="catalytic activity">
    <reaction evidence="1">
        <text>2 a phenolic donor + H2O2 = 2 a phenolic radical donor + 2 H2O</text>
        <dbReference type="Rhea" id="RHEA:56136"/>
        <dbReference type="ChEBI" id="CHEBI:15377"/>
        <dbReference type="ChEBI" id="CHEBI:16240"/>
        <dbReference type="ChEBI" id="CHEBI:139520"/>
        <dbReference type="ChEBI" id="CHEBI:139521"/>
        <dbReference type="EC" id="1.11.1.7"/>
    </reaction>
</comment>
<evidence type="ECO:0000256" key="16">
    <source>
        <dbReference type="RuleBase" id="RU004241"/>
    </source>
</evidence>
<dbReference type="GO" id="GO:0006979">
    <property type="term" value="P:response to oxidative stress"/>
    <property type="evidence" value="ECO:0007669"/>
    <property type="project" value="InterPro"/>
</dbReference>
<evidence type="ECO:0000256" key="13">
    <source>
        <dbReference type="PIRSR" id="PIRSR600823-2"/>
    </source>
</evidence>
<evidence type="ECO:0000256" key="15">
    <source>
        <dbReference type="PIRSR" id="PIRSR600823-5"/>
    </source>
</evidence>
<dbReference type="FunFam" id="1.10.420.10:FF:000006">
    <property type="entry name" value="Peroxidase"/>
    <property type="match status" value="1"/>
</dbReference>
<evidence type="ECO:0000256" key="2">
    <source>
        <dbReference type="ARBA" id="ARBA00001970"/>
    </source>
</evidence>
<comment type="cofactor">
    <cofactor evidence="2">
        <name>heme b</name>
        <dbReference type="ChEBI" id="CHEBI:60344"/>
    </cofactor>
</comment>
<comment type="cofactor">
    <cofactor evidence="14">
        <name>Ca(2+)</name>
        <dbReference type="ChEBI" id="CHEBI:29108"/>
    </cofactor>
    <text evidence="14">Binds 2 calcium ions per subunit.</text>
</comment>
<evidence type="ECO:0000313" key="18">
    <source>
        <dbReference type="EMBL" id="KAK4268463.1"/>
    </source>
</evidence>
<dbReference type="PANTHER" id="PTHR31388:SF247">
    <property type="entry name" value="PEROXIDASE"/>
    <property type="match status" value="1"/>
</dbReference>
<keyword evidence="11 15" id="KW-1015">Disulfide bond</keyword>
<keyword evidence="6" id="KW-0349">Heme</keyword>
<keyword evidence="7 14" id="KW-0479">Metal-binding</keyword>
<sequence>MGQGCDASVLLDDISNFTGEKTAFPNINSLRNTIKTQVEAICPGVVSCADILVLAARVCVVALGGPRWDVLLGRRDSTTASLSDANSDLPGPTSDLSNLITAFSNKGFTTEEMVALSGSQTIGQARCTNFRTRMYNESNINLTFASSLQANCPSRGGDDNLAAFDVSSQNTFDNAYFTNLLTQRGLFPSDQQLFNGGSTHSQVTEYSNNRSTFNTDFANAMVKMSNLSQLTGSSGQIRTSCGSINSLEFNYHIYLLGNNLSAYMVKLST</sequence>